<feature type="compositionally biased region" description="Gly residues" evidence="4">
    <location>
        <begin position="131"/>
        <end position="151"/>
    </location>
</feature>
<dbReference type="Gene3D" id="2.130.10.10">
    <property type="entry name" value="YVTN repeat-like/Quinoprotein amine dehydrogenase"/>
    <property type="match status" value="1"/>
</dbReference>
<evidence type="ECO:0000256" key="4">
    <source>
        <dbReference type="SAM" id="MobiDB-lite"/>
    </source>
</evidence>
<dbReference type="InterPro" id="IPR042627">
    <property type="entry name" value="FBXW2"/>
</dbReference>
<protein>
    <submittedName>
        <fullName evidence="5">QUALITY PROTEIN: F-box WD repeat-containing 7-like</fullName>
    </submittedName>
</protein>
<evidence type="ECO:0000256" key="1">
    <source>
        <dbReference type="ARBA" id="ARBA00022574"/>
    </source>
</evidence>
<dbReference type="SUPFAM" id="SSF50978">
    <property type="entry name" value="WD40 repeat-like"/>
    <property type="match status" value="1"/>
</dbReference>
<dbReference type="Pfam" id="PF00400">
    <property type="entry name" value="WD40"/>
    <property type="match status" value="1"/>
</dbReference>
<reference evidence="5" key="1">
    <citation type="submission" date="2023-08" db="EMBL/GenBank/DDBJ databases">
        <authorList>
            <person name="Alioto T."/>
            <person name="Alioto T."/>
            <person name="Gomez Garrido J."/>
        </authorList>
    </citation>
    <scope>NUCLEOTIDE SEQUENCE</scope>
</reference>
<accession>A0AA36ALK6</accession>
<feature type="region of interest" description="Disordered" evidence="4">
    <location>
        <begin position="130"/>
        <end position="151"/>
    </location>
</feature>
<evidence type="ECO:0000256" key="3">
    <source>
        <dbReference type="PROSITE-ProRule" id="PRU00221"/>
    </source>
</evidence>
<sequence>MGVETSGHVGKVWRITRCRILHTLIGHTASVFAGDLSDTGSEAVTGSADKTIRIWNCHNGQCNRTIQLSKVDPIVAVSYSSDYIAYAHGSTVSVIHLTNNDSIFEHSEHKDSENPEKVLGDTTAVCEKRGGGGGGNSGGVWGCGGGNGGGD</sequence>
<dbReference type="PANTHER" id="PTHR44436">
    <property type="entry name" value="F-BOX/WD REPEAT-CONTAINING PROTEIN 2"/>
    <property type="match status" value="1"/>
</dbReference>
<evidence type="ECO:0000313" key="6">
    <source>
        <dbReference type="Proteomes" id="UP001162480"/>
    </source>
</evidence>
<dbReference type="PROSITE" id="PS50082">
    <property type="entry name" value="WD_REPEATS_2"/>
    <property type="match status" value="1"/>
</dbReference>
<name>A0AA36ALK6_OCTVU</name>
<feature type="repeat" description="WD" evidence="3">
    <location>
        <begin position="24"/>
        <end position="65"/>
    </location>
</feature>
<keyword evidence="1 3" id="KW-0853">WD repeat</keyword>
<evidence type="ECO:0000256" key="2">
    <source>
        <dbReference type="ARBA" id="ARBA00022737"/>
    </source>
</evidence>
<dbReference type="AlphaFoldDB" id="A0AA36ALK6"/>
<dbReference type="InterPro" id="IPR001680">
    <property type="entry name" value="WD40_rpt"/>
</dbReference>
<dbReference type="PROSITE" id="PS50294">
    <property type="entry name" value="WD_REPEATS_REGION"/>
    <property type="match status" value="1"/>
</dbReference>
<dbReference type="Proteomes" id="UP001162480">
    <property type="component" value="Chromosome 2"/>
</dbReference>
<keyword evidence="2" id="KW-0677">Repeat</keyword>
<gene>
    <name evidence="5" type="ORF">OCTVUL_1B002334</name>
</gene>
<proteinExistence type="predicted"/>
<dbReference type="SMART" id="SM00320">
    <property type="entry name" value="WD40"/>
    <property type="match status" value="1"/>
</dbReference>
<dbReference type="InterPro" id="IPR015943">
    <property type="entry name" value="WD40/YVTN_repeat-like_dom_sf"/>
</dbReference>
<dbReference type="InterPro" id="IPR036322">
    <property type="entry name" value="WD40_repeat_dom_sf"/>
</dbReference>
<evidence type="ECO:0000313" key="5">
    <source>
        <dbReference type="EMBL" id="CAI9717237.1"/>
    </source>
</evidence>
<organism evidence="5 6">
    <name type="scientific">Octopus vulgaris</name>
    <name type="common">Common octopus</name>
    <dbReference type="NCBI Taxonomy" id="6645"/>
    <lineage>
        <taxon>Eukaryota</taxon>
        <taxon>Metazoa</taxon>
        <taxon>Spiralia</taxon>
        <taxon>Lophotrochozoa</taxon>
        <taxon>Mollusca</taxon>
        <taxon>Cephalopoda</taxon>
        <taxon>Coleoidea</taxon>
        <taxon>Octopodiformes</taxon>
        <taxon>Octopoda</taxon>
        <taxon>Incirrata</taxon>
        <taxon>Octopodidae</taxon>
        <taxon>Octopus</taxon>
    </lineage>
</organism>
<keyword evidence="6" id="KW-1185">Reference proteome</keyword>
<dbReference type="EMBL" id="OX597815">
    <property type="protein sequence ID" value="CAI9717237.1"/>
    <property type="molecule type" value="Genomic_DNA"/>
</dbReference>
<dbReference type="PANTHER" id="PTHR44436:SF1">
    <property type="entry name" value="F-BOX_WD REPEAT-CONTAINING PROTEIN 2"/>
    <property type="match status" value="1"/>
</dbReference>